<evidence type="ECO:0000256" key="1">
    <source>
        <dbReference type="SAM" id="MobiDB-lite"/>
    </source>
</evidence>
<keyword evidence="3" id="KW-1185">Reference proteome</keyword>
<name>A0AAV9M5P9_9SOLN</name>
<feature type="compositionally biased region" description="Basic and acidic residues" evidence="1">
    <location>
        <begin position="44"/>
        <end position="56"/>
    </location>
</feature>
<feature type="region of interest" description="Disordered" evidence="1">
    <location>
        <begin position="1"/>
        <end position="56"/>
    </location>
</feature>
<proteinExistence type="predicted"/>
<dbReference type="AlphaFoldDB" id="A0AAV9M5P9"/>
<gene>
    <name evidence="2" type="ORF">R3W88_025273</name>
</gene>
<organism evidence="2 3">
    <name type="scientific">Solanum pinnatisectum</name>
    <name type="common">tansyleaf nightshade</name>
    <dbReference type="NCBI Taxonomy" id="50273"/>
    <lineage>
        <taxon>Eukaryota</taxon>
        <taxon>Viridiplantae</taxon>
        <taxon>Streptophyta</taxon>
        <taxon>Embryophyta</taxon>
        <taxon>Tracheophyta</taxon>
        <taxon>Spermatophyta</taxon>
        <taxon>Magnoliopsida</taxon>
        <taxon>eudicotyledons</taxon>
        <taxon>Gunneridae</taxon>
        <taxon>Pentapetalae</taxon>
        <taxon>asterids</taxon>
        <taxon>lamiids</taxon>
        <taxon>Solanales</taxon>
        <taxon>Solanaceae</taxon>
        <taxon>Solanoideae</taxon>
        <taxon>Solaneae</taxon>
        <taxon>Solanum</taxon>
    </lineage>
</organism>
<evidence type="ECO:0000313" key="3">
    <source>
        <dbReference type="Proteomes" id="UP001311915"/>
    </source>
</evidence>
<accession>A0AAV9M5P9</accession>
<evidence type="ECO:0000313" key="2">
    <source>
        <dbReference type="EMBL" id="KAK4732285.1"/>
    </source>
</evidence>
<sequence>MEGKQTMEQWPPIPSKGVTPNTNGTVIGSSKEERMQGESSMNKQPEDRDGESSTRV</sequence>
<protein>
    <submittedName>
        <fullName evidence="2">Uncharacterized protein</fullName>
    </submittedName>
</protein>
<reference evidence="2 3" key="1">
    <citation type="submission" date="2023-10" db="EMBL/GenBank/DDBJ databases">
        <title>Genome-Wide Identification Analysis in wild type Solanum Pinnatisectum Reveals Some Genes Defensing Phytophthora Infestans.</title>
        <authorList>
            <person name="Sun C."/>
        </authorList>
    </citation>
    <scope>NUCLEOTIDE SEQUENCE [LARGE SCALE GENOMIC DNA]</scope>
    <source>
        <strain evidence="2">LQN</strain>
        <tissue evidence="2">Leaf</tissue>
    </source>
</reference>
<dbReference type="EMBL" id="JAWPEI010000003">
    <property type="protein sequence ID" value="KAK4732285.1"/>
    <property type="molecule type" value="Genomic_DNA"/>
</dbReference>
<dbReference type="Proteomes" id="UP001311915">
    <property type="component" value="Unassembled WGS sequence"/>
</dbReference>
<feature type="compositionally biased region" description="Polar residues" evidence="1">
    <location>
        <begin position="18"/>
        <end position="28"/>
    </location>
</feature>
<comment type="caution">
    <text evidence="2">The sequence shown here is derived from an EMBL/GenBank/DDBJ whole genome shotgun (WGS) entry which is preliminary data.</text>
</comment>